<dbReference type="EMBL" id="JAFFHA010000006">
    <property type="protein sequence ID" value="KAK4654799.1"/>
    <property type="molecule type" value="Genomic_DNA"/>
</dbReference>
<protein>
    <submittedName>
        <fullName evidence="2">Uncharacterized protein</fullName>
    </submittedName>
</protein>
<comment type="caution">
    <text evidence="2">The sequence shown here is derived from an EMBL/GenBank/DDBJ whole genome shotgun (WGS) entry which is preliminary data.</text>
</comment>
<feature type="compositionally biased region" description="Polar residues" evidence="1">
    <location>
        <begin position="155"/>
        <end position="167"/>
    </location>
</feature>
<reference evidence="2 3" key="1">
    <citation type="journal article" date="2023" name="bioRxiv">
        <title>High-quality genome assemblies of four members of thePodospora anserinaspecies complex.</title>
        <authorList>
            <person name="Ament-Velasquez S.L."/>
            <person name="Vogan A.A."/>
            <person name="Wallerman O."/>
            <person name="Hartmann F."/>
            <person name="Gautier V."/>
            <person name="Silar P."/>
            <person name="Giraud T."/>
            <person name="Johannesson H."/>
        </authorList>
    </citation>
    <scope>NUCLEOTIDE SEQUENCE [LARGE SCALE GENOMIC DNA]</scope>
    <source>
        <strain evidence="2 3">CBS 415.72m</strain>
    </source>
</reference>
<proteinExistence type="predicted"/>
<sequence>MELRDIISQPGEHVAWEILQAVQERTNVPTKHNPEPLVRLTASGRYSDDESPFDAPKITIAGMVRLAKYCRFSEWGSISRYEMVQRAAFQWLNLADLDKDAYWHHYYNILLRKDTALANKFLLDVTLLKWRDDVDGLILRATGFQESIHEASPQARHSTPASESPMSVSPAGEAENQGTGVGSQQKCDCAIGDDAATQIRSRLIREIPDAETEIGQMSDLTLSHFAKSDHVGIDRRSLFEIYTELWRAWEHSSTFQAESKGGKRMSVCIGADLDLHCLGDIDFKIKVERSHGLDIASKFRIPIHACAHILPEESTLSASTSEPSEESSRSPTVTVDSSRLENNKDLYFYIKVIRVSRPLRVTVVEGQAVIVRNDRQLCWVWAPTGHCPTSAELPKGLHIEVINATIRKEDI</sequence>
<evidence type="ECO:0000256" key="1">
    <source>
        <dbReference type="SAM" id="MobiDB-lite"/>
    </source>
</evidence>
<feature type="region of interest" description="Disordered" evidence="1">
    <location>
        <begin position="149"/>
        <end position="185"/>
    </location>
</feature>
<accession>A0ABR0GGI4</accession>
<organism evidence="2 3">
    <name type="scientific">Podospora pseudocomata</name>
    <dbReference type="NCBI Taxonomy" id="2093779"/>
    <lineage>
        <taxon>Eukaryota</taxon>
        <taxon>Fungi</taxon>
        <taxon>Dikarya</taxon>
        <taxon>Ascomycota</taxon>
        <taxon>Pezizomycotina</taxon>
        <taxon>Sordariomycetes</taxon>
        <taxon>Sordariomycetidae</taxon>
        <taxon>Sordariales</taxon>
        <taxon>Podosporaceae</taxon>
        <taxon>Podospora</taxon>
    </lineage>
</organism>
<keyword evidence="3" id="KW-1185">Reference proteome</keyword>
<feature type="region of interest" description="Disordered" evidence="1">
    <location>
        <begin position="315"/>
        <end position="336"/>
    </location>
</feature>
<dbReference type="RefSeq" id="XP_062743774.1">
    <property type="nucleotide sequence ID" value="XM_062891938.1"/>
</dbReference>
<name>A0ABR0GGI4_9PEZI</name>
<feature type="compositionally biased region" description="Polar residues" evidence="1">
    <location>
        <begin position="176"/>
        <end position="185"/>
    </location>
</feature>
<evidence type="ECO:0000313" key="2">
    <source>
        <dbReference type="EMBL" id="KAK4654799.1"/>
    </source>
</evidence>
<gene>
    <name evidence="2" type="ORF">QC762_602485</name>
</gene>
<dbReference type="GeneID" id="87911845"/>
<dbReference type="Proteomes" id="UP001323405">
    <property type="component" value="Unassembled WGS sequence"/>
</dbReference>
<evidence type="ECO:0000313" key="3">
    <source>
        <dbReference type="Proteomes" id="UP001323405"/>
    </source>
</evidence>